<proteinExistence type="predicted"/>
<evidence type="ECO:0000313" key="2">
    <source>
        <dbReference type="EMBL" id="PYE25565.1"/>
    </source>
</evidence>
<accession>A0A2U1ABJ3</accession>
<feature type="transmembrane region" description="Helical" evidence="1">
    <location>
        <begin position="74"/>
        <end position="91"/>
    </location>
</feature>
<evidence type="ECO:0000313" key="3">
    <source>
        <dbReference type="Proteomes" id="UP000247772"/>
    </source>
</evidence>
<evidence type="ECO:0000256" key="1">
    <source>
        <dbReference type="SAM" id="Phobius"/>
    </source>
</evidence>
<comment type="caution">
    <text evidence="2">The sequence shown here is derived from an EMBL/GenBank/DDBJ whole genome shotgun (WGS) entry which is preliminary data.</text>
</comment>
<dbReference type="Proteomes" id="UP000247772">
    <property type="component" value="Unassembled WGS sequence"/>
</dbReference>
<keyword evidence="1" id="KW-1133">Transmembrane helix</keyword>
<dbReference type="AlphaFoldDB" id="A0A2U1ABJ3"/>
<keyword evidence="1" id="KW-0472">Membrane</keyword>
<feature type="transmembrane region" description="Helical" evidence="1">
    <location>
        <begin position="214"/>
        <end position="236"/>
    </location>
</feature>
<gene>
    <name evidence="2" type="ORF">C7410_104145</name>
</gene>
<sequence length="263" mass="29544">MQWRLEPPSCHDWPLRTKRGVFVERGKYPFVREEDVAEVREIVAKMTTRKRPEGDRTDAERWFENAATALREHAIAILAALLVLVLLSWITERDTVRDAFFAASALLGLLLIAASFIGIGGALPFLNRLRKAPYSSLLSAAKGDSQTDLPLVNMLLACNRNAVAFELAQYKHARNSFERRGALLAGAIDKVGLFPAIATFVGVASTLWSHSENLIRILVFIIPAFYFMNFLSWMLLQEMDRTIAMLEYSLAVRDALESDAKDE</sequence>
<protein>
    <submittedName>
        <fullName evidence="2">Uncharacterized protein</fullName>
    </submittedName>
</protein>
<reference evidence="2 3" key="1">
    <citation type="submission" date="2018-06" db="EMBL/GenBank/DDBJ databases">
        <title>Genomic Encyclopedia of Type Strains, Phase IV (KMG-V): Genome sequencing to study the core and pangenomes of soil and plant-associated prokaryotes.</title>
        <authorList>
            <person name="Whitman W."/>
        </authorList>
    </citation>
    <scope>NUCLEOTIDE SEQUENCE [LARGE SCALE GENOMIC DNA]</scope>
    <source>
        <strain evidence="2 3">SRCL-318</strain>
    </source>
</reference>
<name>A0A2U1ABJ3_9BURK</name>
<feature type="transmembrane region" description="Helical" evidence="1">
    <location>
        <begin position="181"/>
        <end position="208"/>
    </location>
</feature>
<keyword evidence="1" id="KW-0812">Transmembrane</keyword>
<dbReference type="EMBL" id="QJSQ01000004">
    <property type="protein sequence ID" value="PYE25565.1"/>
    <property type="molecule type" value="Genomic_DNA"/>
</dbReference>
<organism evidence="2 3">
    <name type="scientific">Paraburkholderia silvatlantica</name>
    <dbReference type="NCBI Taxonomy" id="321895"/>
    <lineage>
        <taxon>Bacteria</taxon>
        <taxon>Pseudomonadati</taxon>
        <taxon>Pseudomonadota</taxon>
        <taxon>Betaproteobacteria</taxon>
        <taxon>Burkholderiales</taxon>
        <taxon>Burkholderiaceae</taxon>
        <taxon>Paraburkholderia</taxon>
    </lineage>
</organism>
<feature type="transmembrane region" description="Helical" evidence="1">
    <location>
        <begin position="103"/>
        <end position="126"/>
    </location>
</feature>